<sequence>MITFCYLQLLGFTVRGIRMKVLHPYFYTFLFFNFTVFLPILINGIRIVSLWYSPLSDTGQQTFILPFLTFTVIYLACSSIFGYFLYRHKENKFILVKGDFTVLNIMKSLLNDKAFRKILIFYSVSYLVSFLIVSGVILVPNINISPYFLKLTTITYDAYGIQIYFNFFVLNIPMIIFALLNTLILSFAFMLSYYTISLIYVSYNLMEWKVPKTFRITATNIAGGFLTASVPSIGTIAGICCLTPTAINSLLYLVSSSFPLISKNLVWKYTIYMGMPLLSTISQLILLSSPVVAGVAILSLSLYSLIQISKKLREGLLWQRQ</sequence>
<keyword evidence="1" id="KW-1133">Transmembrane helix</keyword>
<dbReference type="EMBL" id="CP001401">
    <property type="protein sequence ID" value="ACP56207.1"/>
    <property type="molecule type" value="Genomic_DNA"/>
</dbReference>
<protein>
    <submittedName>
        <fullName evidence="2">Uncharacterized protein</fullName>
    </submittedName>
</protein>
<dbReference type="KEGG" id="sim:M1627_2348"/>
<evidence type="ECO:0000313" key="3">
    <source>
        <dbReference type="Proteomes" id="UP000002307"/>
    </source>
</evidence>
<organism evidence="2 3">
    <name type="scientific">Saccharolobus islandicus (strain M.16.27)</name>
    <name type="common">Sulfolobus islandicus</name>
    <dbReference type="NCBI Taxonomy" id="427318"/>
    <lineage>
        <taxon>Archaea</taxon>
        <taxon>Thermoproteota</taxon>
        <taxon>Thermoprotei</taxon>
        <taxon>Sulfolobales</taxon>
        <taxon>Sulfolobaceae</taxon>
        <taxon>Saccharolobus</taxon>
    </lineage>
</organism>
<dbReference type="Proteomes" id="UP000002307">
    <property type="component" value="Chromosome"/>
</dbReference>
<dbReference type="AlphaFoldDB" id="C3N1I0"/>
<feature type="transmembrane region" description="Helical" evidence="1">
    <location>
        <begin position="25"/>
        <end position="52"/>
    </location>
</feature>
<dbReference type="HOGENOM" id="CLU_910926_0_0_2"/>
<evidence type="ECO:0000256" key="1">
    <source>
        <dbReference type="SAM" id="Phobius"/>
    </source>
</evidence>
<name>C3N1I0_SACI3</name>
<keyword evidence="1" id="KW-0472">Membrane</keyword>
<reference evidence="2 3" key="1">
    <citation type="journal article" date="2009" name="Proc. Natl. Acad. Sci. U.S.A.">
        <title>Biogeography of the Sulfolobus islandicus pan-genome.</title>
        <authorList>
            <person name="Reno M.L."/>
            <person name="Held N.L."/>
            <person name="Fields C.J."/>
            <person name="Burke P.V."/>
            <person name="Whitaker R.J."/>
        </authorList>
    </citation>
    <scope>NUCLEOTIDE SEQUENCE [LARGE SCALE GENOMIC DNA]</scope>
    <source>
        <strain evidence="2 3">M.16.27</strain>
    </source>
</reference>
<keyword evidence="1" id="KW-0812">Transmembrane</keyword>
<feature type="transmembrane region" description="Helical" evidence="1">
    <location>
        <begin position="159"/>
        <end position="180"/>
    </location>
</feature>
<gene>
    <name evidence="2" type="ordered locus">M1627_2348</name>
</gene>
<feature type="transmembrane region" description="Helical" evidence="1">
    <location>
        <begin position="291"/>
        <end position="308"/>
    </location>
</feature>
<feature type="transmembrane region" description="Helical" evidence="1">
    <location>
        <begin position="119"/>
        <end position="139"/>
    </location>
</feature>
<evidence type="ECO:0000313" key="2">
    <source>
        <dbReference type="EMBL" id="ACP56207.1"/>
    </source>
</evidence>
<accession>C3N1I0</accession>
<feature type="transmembrane region" description="Helical" evidence="1">
    <location>
        <begin position="64"/>
        <end position="86"/>
    </location>
</feature>
<proteinExistence type="predicted"/>
<feature type="transmembrane region" description="Helical" evidence="1">
    <location>
        <begin position="187"/>
        <end position="206"/>
    </location>
</feature>